<feature type="transmembrane region" description="Helical" evidence="7">
    <location>
        <begin position="43"/>
        <end position="62"/>
    </location>
</feature>
<keyword evidence="9" id="KW-1185">Reference proteome</keyword>
<dbReference type="Gene3D" id="1.10.1760.20">
    <property type="match status" value="1"/>
</dbReference>
<evidence type="ECO:0000256" key="7">
    <source>
        <dbReference type="SAM" id="Phobius"/>
    </source>
</evidence>
<name>K6ZPD5_9ALTE</name>
<feature type="transmembrane region" description="Helical" evidence="7">
    <location>
        <begin position="105"/>
        <end position="125"/>
    </location>
</feature>
<feature type="transmembrane region" description="Helical" evidence="7">
    <location>
        <begin position="12"/>
        <end position="31"/>
    </location>
</feature>
<keyword evidence="3" id="KW-1003">Cell membrane</keyword>
<reference evidence="8 9" key="1">
    <citation type="journal article" date="2013" name="Genome Announc.">
        <title>Complete Genome Sequence of Glaciecola psychrophila Strain 170T.</title>
        <authorList>
            <person name="Yin J."/>
            <person name="Chen J."/>
            <person name="Liu G."/>
            <person name="Yu Y."/>
            <person name="Song L."/>
            <person name="Wang X."/>
            <person name="Qu X."/>
        </authorList>
    </citation>
    <scope>NUCLEOTIDE SEQUENCE [LARGE SCALE GENOMIC DNA]</scope>
    <source>
        <strain evidence="8 9">170</strain>
    </source>
</reference>
<evidence type="ECO:0000313" key="8">
    <source>
        <dbReference type="EMBL" id="AGH44752.1"/>
    </source>
</evidence>
<feature type="transmembrane region" description="Helical" evidence="7">
    <location>
        <begin position="177"/>
        <end position="203"/>
    </location>
</feature>
<dbReference type="eggNOG" id="COG3235">
    <property type="taxonomic scope" value="Bacteria"/>
</dbReference>
<evidence type="ECO:0000256" key="3">
    <source>
        <dbReference type="ARBA" id="ARBA00022475"/>
    </source>
</evidence>
<organism evidence="8 9">
    <name type="scientific">Paraglaciecola psychrophila 170</name>
    <dbReference type="NCBI Taxonomy" id="1129794"/>
    <lineage>
        <taxon>Bacteria</taxon>
        <taxon>Pseudomonadati</taxon>
        <taxon>Pseudomonadota</taxon>
        <taxon>Gammaproteobacteria</taxon>
        <taxon>Alteromonadales</taxon>
        <taxon>Alteromonadaceae</taxon>
        <taxon>Paraglaciecola</taxon>
    </lineage>
</organism>
<dbReference type="RefSeq" id="WP_007638101.1">
    <property type="nucleotide sequence ID" value="NC_020514.1"/>
</dbReference>
<evidence type="ECO:0000256" key="6">
    <source>
        <dbReference type="ARBA" id="ARBA00023136"/>
    </source>
</evidence>
<sequence length="220" mass="25227">MEQTAYFTDIQTVAGLLSLAICYFVSKKLIFSQLISDKKCQHLVFGSAACLFILWMFRTGIYDGLNVHFLWLSALTLLLGFRWAIFSASLALLGLTVFGKENIDMLGVNFLLGVLAPIALTYGIYSLTFHKLPRHIFTYIFLCAFFPGALAIGLKMLAFSGYFYFDDVYSWQIIENNYLLLTTLMLFPEAMFNGMTITLLIIYKPEWVYTFYDKLYLDKP</sequence>
<keyword evidence="4 7" id="KW-0812">Transmembrane</keyword>
<dbReference type="InterPro" id="IPR002751">
    <property type="entry name" value="CbiM/NikMN"/>
</dbReference>
<gene>
    <name evidence="8" type="ORF">C427_2643</name>
</gene>
<dbReference type="OrthoDB" id="5297929at2"/>
<dbReference type="GO" id="GO:0000041">
    <property type="term" value="P:transition metal ion transport"/>
    <property type="evidence" value="ECO:0007669"/>
    <property type="project" value="InterPro"/>
</dbReference>
<keyword evidence="6 7" id="KW-0472">Membrane</keyword>
<dbReference type="AlphaFoldDB" id="K6ZPD5"/>
<dbReference type="EMBL" id="CP003837">
    <property type="protein sequence ID" value="AGH44752.1"/>
    <property type="molecule type" value="Genomic_DNA"/>
</dbReference>
<dbReference type="PATRIC" id="fig|1129794.4.peg.2622"/>
<dbReference type="Proteomes" id="UP000011864">
    <property type="component" value="Chromosome"/>
</dbReference>
<dbReference type="STRING" id="1129794.C427_2643"/>
<protein>
    <submittedName>
        <fullName evidence="8">Uncharacterized protein</fullName>
    </submittedName>
</protein>
<evidence type="ECO:0000256" key="2">
    <source>
        <dbReference type="ARBA" id="ARBA00022448"/>
    </source>
</evidence>
<accession>K6ZPD5</accession>
<dbReference type="GO" id="GO:0005886">
    <property type="term" value="C:plasma membrane"/>
    <property type="evidence" value="ECO:0007669"/>
    <property type="project" value="UniProtKB-SubCell"/>
</dbReference>
<evidence type="ECO:0000313" key="9">
    <source>
        <dbReference type="Proteomes" id="UP000011864"/>
    </source>
</evidence>
<feature type="transmembrane region" description="Helical" evidence="7">
    <location>
        <begin position="68"/>
        <end position="93"/>
    </location>
</feature>
<evidence type="ECO:0000256" key="1">
    <source>
        <dbReference type="ARBA" id="ARBA00004651"/>
    </source>
</evidence>
<proteinExistence type="predicted"/>
<evidence type="ECO:0000256" key="5">
    <source>
        <dbReference type="ARBA" id="ARBA00022989"/>
    </source>
</evidence>
<keyword evidence="2" id="KW-0813">Transport</keyword>
<keyword evidence="5 7" id="KW-1133">Transmembrane helix</keyword>
<evidence type="ECO:0000256" key="4">
    <source>
        <dbReference type="ARBA" id="ARBA00022692"/>
    </source>
</evidence>
<comment type="subcellular location">
    <subcellularLocation>
        <location evidence="1">Cell membrane</location>
        <topology evidence="1">Multi-pass membrane protein</topology>
    </subcellularLocation>
</comment>
<feature type="transmembrane region" description="Helical" evidence="7">
    <location>
        <begin position="137"/>
        <end position="165"/>
    </location>
</feature>
<dbReference type="KEGG" id="gps:C427_2643"/>
<dbReference type="Pfam" id="PF01891">
    <property type="entry name" value="CbiM"/>
    <property type="match status" value="1"/>
</dbReference>
<dbReference type="HOGENOM" id="CLU_081268_1_0_6"/>